<evidence type="ECO:0000313" key="1">
    <source>
        <dbReference type="EMBL" id="CEF69032.1"/>
    </source>
</evidence>
<protein>
    <submittedName>
        <fullName evidence="1 3">Uncharacterized protein</fullName>
    </submittedName>
</protein>
<name>A0A090LGW9_STRRB</name>
<proteinExistence type="predicted"/>
<sequence>MNEDNYDCFQICSKYGMKKYEIGQTWCQQRCKDLYFAYNISDVKFMETIYMKRFIDCTEKIKDSIKCGDYIDSLARVLTPQDIVKLNSKLIKYYLSRGKIIIDENYLVNERCRGNCIKQNLQTNLEC</sequence>
<reference evidence="1" key="2">
    <citation type="submission" date="2014-09" db="EMBL/GenBank/DDBJ databases">
        <authorList>
            <person name="Aslett A.Martin."/>
        </authorList>
    </citation>
    <scope>NUCLEOTIDE SEQUENCE</scope>
    <source>
        <strain evidence="1">ED321 Heterogonic</strain>
    </source>
</reference>
<evidence type="ECO:0000313" key="2">
    <source>
        <dbReference type="Proteomes" id="UP000035682"/>
    </source>
</evidence>
<evidence type="ECO:0000313" key="3">
    <source>
        <dbReference type="WBParaSite" id="SRAE_2000368400.1"/>
    </source>
</evidence>
<keyword evidence="2" id="KW-1185">Reference proteome</keyword>
<dbReference type="EMBL" id="LN609529">
    <property type="protein sequence ID" value="CEF69032.1"/>
    <property type="molecule type" value="Genomic_DNA"/>
</dbReference>
<reference evidence="3" key="3">
    <citation type="submission" date="2020-12" db="UniProtKB">
        <authorList>
            <consortium name="WormBaseParasite"/>
        </authorList>
    </citation>
    <scope>IDENTIFICATION</scope>
</reference>
<reference evidence="2" key="1">
    <citation type="submission" date="2014-09" db="EMBL/GenBank/DDBJ databases">
        <authorList>
            <person name="Martin A.A."/>
        </authorList>
    </citation>
    <scope>NUCLEOTIDE SEQUENCE</scope>
    <source>
        <strain evidence="2">ED321</strain>
    </source>
</reference>
<evidence type="ECO:0000313" key="4">
    <source>
        <dbReference type="WormBase" id="SRAE_2000368400"/>
    </source>
</evidence>
<dbReference type="AlphaFoldDB" id="A0A090LGW9"/>
<organism evidence="1">
    <name type="scientific">Strongyloides ratti</name>
    <name type="common">Parasitic roundworm</name>
    <dbReference type="NCBI Taxonomy" id="34506"/>
    <lineage>
        <taxon>Eukaryota</taxon>
        <taxon>Metazoa</taxon>
        <taxon>Ecdysozoa</taxon>
        <taxon>Nematoda</taxon>
        <taxon>Chromadorea</taxon>
        <taxon>Rhabditida</taxon>
        <taxon>Tylenchina</taxon>
        <taxon>Panagrolaimomorpha</taxon>
        <taxon>Strongyloidoidea</taxon>
        <taxon>Strongyloididae</taxon>
        <taxon>Strongyloides</taxon>
    </lineage>
</organism>
<dbReference type="WormBase" id="SRAE_2000368400">
    <property type="protein sequence ID" value="SRP11053"/>
    <property type="gene ID" value="WBGene00263909"/>
</dbReference>
<dbReference type="GeneID" id="36381402"/>
<gene>
    <name evidence="1 3 4" type="ORF">SRAE_2000368400</name>
</gene>
<dbReference type="WBParaSite" id="SRAE_2000368400.1">
    <property type="protein sequence ID" value="SRAE_2000368400.1"/>
    <property type="gene ID" value="WBGene00263909"/>
</dbReference>
<dbReference type="CTD" id="36381402"/>
<dbReference type="RefSeq" id="XP_024508232.1">
    <property type="nucleotide sequence ID" value="XM_024654907.1"/>
</dbReference>
<accession>A0A090LGW9</accession>
<dbReference type="Proteomes" id="UP000035682">
    <property type="component" value="Unplaced"/>
</dbReference>